<dbReference type="Proteomes" id="UP000324800">
    <property type="component" value="Unassembled WGS sequence"/>
</dbReference>
<reference evidence="1 2" key="1">
    <citation type="submission" date="2019-03" db="EMBL/GenBank/DDBJ databases">
        <title>Single cell metagenomics reveals metabolic interactions within the superorganism composed of flagellate Streblomastix strix and complex community of Bacteroidetes bacteria on its surface.</title>
        <authorList>
            <person name="Treitli S.C."/>
            <person name="Kolisko M."/>
            <person name="Husnik F."/>
            <person name="Keeling P."/>
            <person name="Hampl V."/>
        </authorList>
    </citation>
    <scope>NUCLEOTIDE SEQUENCE [LARGE SCALE GENOMIC DNA]</scope>
    <source>
        <strain evidence="1">ST1C</strain>
    </source>
</reference>
<evidence type="ECO:0000313" key="1">
    <source>
        <dbReference type="EMBL" id="KAA6373704.1"/>
    </source>
</evidence>
<organism evidence="1 2">
    <name type="scientific">Streblomastix strix</name>
    <dbReference type="NCBI Taxonomy" id="222440"/>
    <lineage>
        <taxon>Eukaryota</taxon>
        <taxon>Metamonada</taxon>
        <taxon>Preaxostyla</taxon>
        <taxon>Oxymonadida</taxon>
        <taxon>Streblomastigidae</taxon>
        <taxon>Streblomastix</taxon>
    </lineage>
</organism>
<name>A0A5J4UTX5_9EUKA</name>
<sequence>MNAMRCLIKFILLDGIQEHGHIKQSAYDTLRATVRLNEWLYTKARPHLGPVYIDYPVPSNVRAAYEYQQPIE</sequence>
<dbReference type="EMBL" id="SNRW01012530">
    <property type="protein sequence ID" value="KAA6373704.1"/>
    <property type="molecule type" value="Genomic_DNA"/>
</dbReference>
<comment type="caution">
    <text evidence="1">The sequence shown here is derived from an EMBL/GenBank/DDBJ whole genome shotgun (WGS) entry which is preliminary data.</text>
</comment>
<protein>
    <submittedName>
        <fullName evidence="1">Uncharacterized protein</fullName>
    </submittedName>
</protein>
<dbReference type="AlphaFoldDB" id="A0A5J4UTX5"/>
<evidence type="ECO:0000313" key="2">
    <source>
        <dbReference type="Proteomes" id="UP000324800"/>
    </source>
</evidence>
<gene>
    <name evidence="1" type="ORF">EZS28_030767</name>
</gene>
<accession>A0A5J4UTX5</accession>
<proteinExistence type="predicted"/>